<dbReference type="OrthoDB" id="310217at2759"/>
<accession>A0A3N4KAH5</accession>
<evidence type="ECO:0000256" key="2">
    <source>
        <dbReference type="ARBA" id="ARBA00022679"/>
    </source>
</evidence>
<evidence type="ECO:0000259" key="6">
    <source>
        <dbReference type="PROSITE" id="PS50011"/>
    </source>
</evidence>
<keyword evidence="2" id="KW-0808">Transferase</keyword>
<dbReference type="Gene3D" id="3.30.200.20">
    <property type="entry name" value="Phosphorylase Kinase, domain 1"/>
    <property type="match status" value="1"/>
</dbReference>
<evidence type="ECO:0000313" key="7">
    <source>
        <dbReference type="EMBL" id="RPB07506.1"/>
    </source>
</evidence>
<dbReference type="PROSITE" id="PS00108">
    <property type="entry name" value="PROTEIN_KINASE_ST"/>
    <property type="match status" value="1"/>
</dbReference>
<dbReference type="PANTHER" id="PTHR43671">
    <property type="entry name" value="SERINE/THREONINE-PROTEIN KINASE NEK"/>
    <property type="match status" value="1"/>
</dbReference>
<dbReference type="EMBL" id="ML119181">
    <property type="protein sequence ID" value="RPB07506.1"/>
    <property type="molecule type" value="Genomic_DNA"/>
</dbReference>
<proteinExistence type="predicted"/>
<evidence type="ECO:0000256" key="5">
    <source>
        <dbReference type="ARBA" id="ARBA00022840"/>
    </source>
</evidence>
<dbReference type="InterPro" id="IPR050660">
    <property type="entry name" value="NEK_Ser/Thr_kinase"/>
</dbReference>
<dbReference type="AlphaFoldDB" id="A0A3N4KAH5"/>
<keyword evidence="3" id="KW-0547">Nucleotide-binding</keyword>
<dbReference type="InterPro" id="IPR008271">
    <property type="entry name" value="Ser/Thr_kinase_AS"/>
</dbReference>
<evidence type="ECO:0000256" key="1">
    <source>
        <dbReference type="ARBA" id="ARBA00012513"/>
    </source>
</evidence>
<reference evidence="7 8" key="1">
    <citation type="journal article" date="2018" name="Nat. Ecol. Evol.">
        <title>Pezizomycetes genomes reveal the molecular basis of ectomycorrhizal truffle lifestyle.</title>
        <authorList>
            <person name="Murat C."/>
            <person name="Payen T."/>
            <person name="Noel B."/>
            <person name="Kuo A."/>
            <person name="Morin E."/>
            <person name="Chen J."/>
            <person name="Kohler A."/>
            <person name="Krizsan K."/>
            <person name="Balestrini R."/>
            <person name="Da Silva C."/>
            <person name="Montanini B."/>
            <person name="Hainaut M."/>
            <person name="Levati E."/>
            <person name="Barry K.W."/>
            <person name="Belfiori B."/>
            <person name="Cichocki N."/>
            <person name="Clum A."/>
            <person name="Dockter R.B."/>
            <person name="Fauchery L."/>
            <person name="Guy J."/>
            <person name="Iotti M."/>
            <person name="Le Tacon F."/>
            <person name="Lindquist E.A."/>
            <person name="Lipzen A."/>
            <person name="Malagnac F."/>
            <person name="Mello A."/>
            <person name="Molinier V."/>
            <person name="Miyauchi S."/>
            <person name="Poulain J."/>
            <person name="Riccioni C."/>
            <person name="Rubini A."/>
            <person name="Sitrit Y."/>
            <person name="Splivallo R."/>
            <person name="Traeger S."/>
            <person name="Wang M."/>
            <person name="Zifcakova L."/>
            <person name="Wipf D."/>
            <person name="Zambonelli A."/>
            <person name="Paolocci F."/>
            <person name="Nowrousian M."/>
            <person name="Ottonello S."/>
            <person name="Baldrian P."/>
            <person name="Spatafora J.W."/>
            <person name="Henrissat B."/>
            <person name="Nagy L.G."/>
            <person name="Aury J.M."/>
            <person name="Wincker P."/>
            <person name="Grigoriev I.V."/>
            <person name="Bonfante P."/>
            <person name="Martin F.M."/>
        </authorList>
    </citation>
    <scope>NUCLEOTIDE SEQUENCE [LARGE SCALE GENOMIC DNA]</scope>
    <source>
        <strain evidence="7 8">CCBAS932</strain>
    </source>
</reference>
<sequence length="151" mass="17332">EISILQTLTHPNIVRYISSDSEPPDGQARIFMEYCEGGDLSRFTDKRKRVDKALFTPEFIWRVFFQLALSLAYCHHGLNVTRLPNGVHKFEVEPRWTPILHRDIKPSNVLLWSSDSDIVKLCDFGIGKVIRSEMSGTYTGTSAFRPPVCFR</sequence>
<keyword evidence="5" id="KW-0067">ATP-binding</keyword>
<dbReference type="EC" id="2.7.11.1" evidence="1"/>
<keyword evidence="4 7" id="KW-0418">Kinase</keyword>
<evidence type="ECO:0000313" key="8">
    <source>
        <dbReference type="Proteomes" id="UP000277580"/>
    </source>
</evidence>
<gene>
    <name evidence="7" type="ORF">P167DRAFT_495654</name>
</gene>
<dbReference type="GO" id="GO:0004674">
    <property type="term" value="F:protein serine/threonine kinase activity"/>
    <property type="evidence" value="ECO:0007669"/>
    <property type="project" value="UniProtKB-EC"/>
</dbReference>
<dbReference type="SMART" id="SM00220">
    <property type="entry name" value="S_TKc"/>
    <property type="match status" value="1"/>
</dbReference>
<dbReference type="InterPro" id="IPR000719">
    <property type="entry name" value="Prot_kinase_dom"/>
</dbReference>
<feature type="domain" description="Protein kinase" evidence="6">
    <location>
        <begin position="1"/>
        <end position="151"/>
    </location>
</feature>
<feature type="non-terminal residue" evidence="7">
    <location>
        <position position="1"/>
    </location>
</feature>
<dbReference type="STRING" id="1392247.A0A3N4KAH5"/>
<protein>
    <recommendedName>
        <fullName evidence="1">non-specific serine/threonine protein kinase</fullName>
        <ecNumber evidence="1">2.7.11.1</ecNumber>
    </recommendedName>
</protein>
<evidence type="ECO:0000256" key="3">
    <source>
        <dbReference type="ARBA" id="ARBA00022741"/>
    </source>
</evidence>
<organism evidence="7 8">
    <name type="scientific">Morchella conica CCBAS932</name>
    <dbReference type="NCBI Taxonomy" id="1392247"/>
    <lineage>
        <taxon>Eukaryota</taxon>
        <taxon>Fungi</taxon>
        <taxon>Dikarya</taxon>
        <taxon>Ascomycota</taxon>
        <taxon>Pezizomycotina</taxon>
        <taxon>Pezizomycetes</taxon>
        <taxon>Pezizales</taxon>
        <taxon>Morchellaceae</taxon>
        <taxon>Morchella</taxon>
    </lineage>
</organism>
<dbReference type="InParanoid" id="A0A3N4KAH5"/>
<dbReference type="Pfam" id="PF00069">
    <property type="entry name" value="Pkinase"/>
    <property type="match status" value="1"/>
</dbReference>
<evidence type="ECO:0000256" key="4">
    <source>
        <dbReference type="ARBA" id="ARBA00022777"/>
    </source>
</evidence>
<keyword evidence="8" id="KW-1185">Reference proteome</keyword>
<name>A0A3N4KAH5_9PEZI</name>
<dbReference type="Proteomes" id="UP000277580">
    <property type="component" value="Unassembled WGS sequence"/>
</dbReference>
<dbReference type="SUPFAM" id="SSF56112">
    <property type="entry name" value="Protein kinase-like (PK-like)"/>
    <property type="match status" value="1"/>
</dbReference>
<dbReference type="InterPro" id="IPR011009">
    <property type="entry name" value="Kinase-like_dom_sf"/>
</dbReference>
<dbReference type="PROSITE" id="PS50011">
    <property type="entry name" value="PROTEIN_KINASE_DOM"/>
    <property type="match status" value="1"/>
</dbReference>
<dbReference type="GO" id="GO:0005524">
    <property type="term" value="F:ATP binding"/>
    <property type="evidence" value="ECO:0007669"/>
    <property type="project" value="UniProtKB-KW"/>
</dbReference>
<dbReference type="PANTHER" id="PTHR43671:SF13">
    <property type="entry name" value="SERINE_THREONINE-PROTEIN KINASE NEK2"/>
    <property type="match status" value="1"/>
</dbReference>
<dbReference type="Gene3D" id="1.10.510.10">
    <property type="entry name" value="Transferase(Phosphotransferase) domain 1"/>
    <property type="match status" value="1"/>
</dbReference>